<name>A0ABV9GKC4_9BACL</name>
<keyword evidence="3" id="KW-0238">DNA-binding</keyword>
<dbReference type="SUPFAM" id="SSF46785">
    <property type="entry name" value="Winged helix' DNA-binding domain"/>
    <property type="match status" value="1"/>
</dbReference>
<dbReference type="Gene3D" id="3.40.190.290">
    <property type="match status" value="1"/>
</dbReference>
<dbReference type="Gene3D" id="1.10.10.10">
    <property type="entry name" value="Winged helix-like DNA-binding domain superfamily/Winged helix DNA-binding domain"/>
    <property type="match status" value="1"/>
</dbReference>
<protein>
    <submittedName>
        <fullName evidence="6">LysR family transcriptional regulator</fullName>
    </submittedName>
</protein>
<keyword evidence="2" id="KW-0805">Transcription regulation</keyword>
<dbReference type="PRINTS" id="PR00039">
    <property type="entry name" value="HTHLYSR"/>
</dbReference>
<dbReference type="InterPro" id="IPR036388">
    <property type="entry name" value="WH-like_DNA-bd_sf"/>
</dbReference>
<keyword evidence="7" id="KW-1185">Reference proteome</keyword>
<dbReference type="Pfam" id="PF00126">
    <property type="entry name" value="HTH_1"/>
    <property type="match status" value="1"/>
</dbReference>
<dbReference type="InterPro" id="IPR000847">
    <property type="entry name" value="LysR_HTH_N"/>
</dbReference>
<dbReference type="PROSITE" id="PS50931">
    <property type="entry name" value="HTH_LYSR"/>
    <property type="match status" value="1"/>
</dbReference>
<dbReference type="InterPro" id="IPR005119">
    <property type="entry name" value="LysR_subst-bd"/>
</dbReference>
<dbReference type="InterPro" id="IPR036390">
    <property type="entry name" value="WH_DNA-bd_sf"/>
</dbReference>
<gene>
    <name evidence="6" type="ORF">ACFO4N_06860</name>
</gene>
<accession>A0ABV9GKC4</accession>
<evidence type="ECO:0000313" key="7">
    <source>
        <dbReference type="Proteomes" id="UP001596022"/>
    </source>
</evidence>
<evidence type="ECO:0000313" key="6">
    <source>
        <dbReference type="EMBL" id="MFC4618452.1"/>
    </source>
</evidence>
<sequence length="300" mass="33953">MELRQLIYFVEVAKQEHVTEAANQLHVAQSAVSRQVALLEAELGVNLFTREGRRIQLTPIGRLFLDSIERAIGEIHQAKEKIEDYLNPEKGVIRLGLATNLSINTMPIALSQFRAEHPDIHFQLHQGSPGYLIEEVSKGRLNIAYTAPVPRNHDDVKGEVFYRERLMAIVPSNHPLAESPWIRLSQLREDRFVSFRSDLPLYEIIQKAFKQSGMAPVIAFEGEDIETIKSLVSAGFGVALLPEHALLELPPDLKKLVITEPDVYRSVGVILPKTRELAPSEAMFYKFLTAFYDRLSRFGD</sequence>
<dbReference type="SUPFAM" id="SSF53850">
    <property type="entry name" value="Periplasmic binding protein-like II"/>
    <property type="match status" value="1"/>
</dbReference>
<proteinExistence type="inferred from homology"/>
<evidence type="ECO:0000256" key="3">
    <source>
        <dbReference type="ARBA" id="ARBA00023125"/>
    </source>
</evidence>
<comment type="caution">
    <text evidence="6">The sequence shown here is derived from an EMBL/GenBank/DDBJ whole genome shotgun (WGS) entry which is preliminary data.</text>
</comment>
<dbReference type="RefSeq" id="WP_376845438.1">
    <property type="nucleotide sequence ID" value="NZ_JBHSFW010000001.1"/>
</dbReference>
<dbReference type="EMBL" id="JBHSFW010000001">
    <property type="protein sequence ID" value="MFC4618452.1"/>
    <property type="molecule type" value="Genomic_DNA"/>
</dbReference>
<reference evidence="7" key="1">
    <citation type="journal article" date="2019" name="Int. J. Syst. Evol. Microbiol.">
        <title>The Global Catalogue of Microorganisms (GCM) 10K type strain sequencing project: providing services to taxonomists for standard genome sequencing and annotation.</title>
        <authorList>
            <consortium name="The Broad Institute Genomics Platform"/>
            <consortium name="The Broad Institute Genome Sequencing Center for Infectious Disease"/>
            <person name="Wu L."/>
            <person name="Ma J."/>
        </authorList>
    </citation>
    <scope>NUCLEOTIDE SEQUENCE [LARGE SCALE GENOMIC DNA]</scope>
    <source>
        <strain evidence="7">CGMCC 1.16306</strain>
    </source>
</reference>
<dbReference type="Pfam" id="PF03466">
    <property type="entry name" value="LysR_substrate"/>
    <property type="match status" value="1"/>
</dbReference>
<comment type="similarity">
    <text evidence="1">Belongs to the LysR transcriptional regulatory family.</text>
</comment>
<evidence type="ECO:0000256" key="2">
    <source>
        <dbReference type="ARBA" id="ARBA00023015"/>
    </source>
</evidence>
<evidence type="ECO:0000256" key="1">
    <source>
        <dbReference type="ARBA" id="ARBA00009437"/>
    </source>
</evidence>
<dbReference type="Proteomes" id="UP001596022">
    <property type="component" value="Unassembled WGS sequence"/>
</dbReference>
<evidence type="ECO:0000259" key="5">
    <source>
        <dbReference type="PROSITE" id="PS50931"/>
    </source>
</evidence>
<dbReference type="PANTHER" id="PTHR30346:SF28">
    <property type="entry name" value="HTH-TYPE TRANSCRIPTIONAL REGULATOR CYNR"/>
    <property type="match status" value="1"/>
</dbReference>
<evidence type="ECO:0000256" key="4">
    <source>
        <dbReference type="ARBA" id="ARBA00023163"/>
    </source>
</evidence>
<organism evidence="6 7">
    <name type="scientific">Camelliibacillus cellulosilyticus</name>
    <dbReference type="NCBI Taxonomy" id="2174486"/>
    <lineage>
        <taxon>Bacteria</taxon>
        <taxon>Bacillati</taxon>
        <taxon>Bacillota</taxon>
        <taxon>Bacilli</taxon>
        <taxon>Bacillales</taxon>
        <taxon>Sporolactobacillaceae</taxon>
        <taxon>Camelliibacillus</taxon>
    </lineage>
</organism>
<keyword evidence="4" id="KW-0804">Transcription</keyword>
<feature type="domain" description="HTH lysR-type" evidence="5">
    <location>
        <begin position="1"/>
        <end position="58"/>
    </location>
</feature>
<dbReference type="PANTHER" id="PTHR30346">
    <property type="entry name" value="TRANSCRIPTIONAL DUAL REGULATOR HCAR-RELATED"/>
    <property type="match status" value="1"/>
</dbReference>